<keyword evidence="2" id="KW-1185">Reference proteome</keyword>
<dbReference type="InParanoid" id="A0A061G8V2"/>
<accession>A0A061G8V2</accession>
<dbReference type="AlphaFoldDB" id="A0A061G8V2"/>
<evidence type="ECO:0000313" key="1">
    <source>
        <dbReference type="EMBL" id="EOY25577.1"/>
    </source>
</evidence>
<proteinExistence type="predicted"/>
<dbReference type="Gramene" id="EOY25577">
    <property type="protein sequence ID" value="EOY25577"/>
    <property type="gene ID" value="TCM_026962"/>
</dbReference>
<organism evidence="1 2">
    <name type="scientific">Theobroma cacao</name>
    <name type="common">Cacao</name>
    <name type="synonym">Cocoa</name>
    <dbReference type="NCBI Taxonomy" id="3641"/>
    <lineage>
        <taxon>Eukaryota</taxon>
        <taxon>Viridiplantae</taxon>
        <taxon>Streptophyta</taxon>
        <taxon>Embryophyta</taxon>
        <taxon>Tracheophyta</taxon>
        <taxon>Spermatophyta</taxon>
        <taxon>Magnoliopsida</taxon>
        <taxon>eudicotyledons</taxon>
        <taxon>Gunneridae</taxon>
        <taxon>Pentapetalae</taxon>
        <taxon>rosids</taxon>
        <taxon>malvids</taxon>
        <taxon>Malvales</taxon>
        <taxon>Malvaceae</taxon>
        <taxon>Byttnerioideae</taxon>
        <taxon>Theobroma</taxon>
    </lineage>
</organism>
<reference evidence="1 2" key="1">
    <citation type="journal article" date="2013" name="Genome Biol.">
        <title>The genome sequence of the most widely cultivated cacao type and its use to identify candidate genes regulating pod color.</title>
        <authorList>
            <person name="Motamayor J.C."/>
            <person name="Mockaitis K."/>
            <person name="Schmutz J."/>
            <person name="Haiminen N."/>
            <person name="Iii D.L."/>
            <person name="Cornejo O."/>
            <person name="Findley S.D."/>
            <person name="Zheng P."/>
            <person name="Utro F."/>
            <person name="Royaert S."/>
            <person name="Saski C."/>
            <person name="Jenkins J."/>
            <person name="Podicheti R."/>
            <person name="Zhao M."/>
            <person name="Scheffler B.E."/>
            <person name="Stack J.C."/>
            <person name="Feltus F.A."/>
            <person name="Mustiga G.M."/>
            <person name="Amores F."/>
            <person name="Phillips W."/>
            <person name="Marelli J.P."/>
            <person name="May G.D."/>
            <person name="Shapiro H."/>
            <person name="Ma J."/>
            <person name="Bustamante C.D."/>
            <person name="Schnell R.J."/>
            <person name="Main D."/>
            <person name="Gilbert D."/>
            <person name="Parida L."/>
            <person name="Kuhn D.N."/>
        </authorList>
    </citation>
    <scope>NUCLEOTIDE SEQUENCE [LARGE SCALE GENOMIC DNA]</scope>
    <source>
        <strain evidence="2">cv. Matina 1-6</strain>
    </source>
</reference>
<dbReference type="HOGENOM" id="CLU_2125577_0_0_1"/>
<name>A0A061G8V2_THECC</name>
<protein>
    <submittedName>
        <fullName evidence="1">Uncharacterized protein</fullName>
    </submittedName>
</protein>
<sequence length="114" mass="13120">MFINHIKLCVPEEEQEIPLPKAKLAHLLKGMALIHQVVGWWGGSSSKLHPAMFRKLIQDDSTRRKRAKASTLGLKFCFLDLLQQTISMSVGSITYQDKFNVINRNFHYEIESYS</sequence>
<dbReference type="EMBL" id="CM001884">
    <property type="protein sequence ID" value="EOY25577.1"/>
    <property type="molecule type" value="Genomic_DNA"/>
</dbReference>
<evidence type="ECO:0000313" key="2">
    <source>
        <dbReference type="Proteomes" id="UP000026915"/>
    </source>
</evidence>
<dbReference type="Proteomes" id="UP000026915">
    <property type="component" value="Chromosome 6"/>
</dbReference>
<gene>
    <name evidence="1" type="ORF">TCM_026962</name>
</gene>